<dbReference type="EMBL" id="BBPI01000035">
    <property type="protein sequence ID" value="GAM00617.1"/>
    <property type="molecule type" value="Genomic_DNA"/>
</dbReference>
<comment type="caution">
    <text evidence="1">The sequence shown here is derived from an EMBL/GenBank/DDBJ whole genome shotgun (WGS) entry which is preliminary data.</text>
</comment>
<dbReference type="GO" id="GO:0033969">
    <property type="term" value="F:gamma-glutamyl-gamma-aminobutyrate hydrolase activity"/>
    <property type="evidence" value="ECO:0007669"/>
    <property type="project" value="TreeGrafter"/>
</dbReference>
<dbReference type="InterPro" id="IPR029062">
    <property type="entry name" value="Class_I_gatase-like"/>
</dbReference>
<dbReference type="SUPFAM" id="SSF52317">
    <property type="entry name" value="Class I glutamine amidotransferase-like"/>
    <property type="match status" value="1"/>
</dbReference>
<dbReference type="PANTHER" id="PTHR43235:SF1">
    <property type="entry name" value="GLUTAMINE AMIDOTRANSFERASE PB2B2.05-RELATED"/>
    <property type="match status" value="1"/>
</dbReference>
<keyword evidence="2" id="KW-1185">Reference proteome</keyword>
<evidence type="ECO:0000313" key="2">
    <source>
        <dbReference type="Proteomes" id="UP000032305"/>
    </source>
</evidence>
<dbReference type="AlphaFoldDB" id="A0A0A1W603"/>
<dbReference type="GO" id="GO:0006598">
    <property type="term" value="P:polyamine catabolic process"/>
    <property type="evidence" value="ECO:0007669"/>
    <property type="project" value="TreeGrafter"/>
</dbReference>
<reference evidence="1 2" key="1">
    <citation type="submission" date="2014-11" db="EMBL/GenBank/DDBJ databases">
        <title>Whole genome shotgun sequence of Sphingomonas parapaucimobilis NBRC 15100.</title>
        <authorList>
            <person name="Katano-Makiyama Y."/>
            <person name="Hosoyama A."/>
            <person name="Hashimoto M."/>
            <person name="Hosoyama Y."/>
            <person name="Noguchi M."/>
            <person name="Numata M."/>
            <person name="Tsuchikane K."/>
            <person name="Hirakata S."/>
            <person name="Uohara A."/>
            <person name="Shimodaira J."/>
            <person name="Ohji S."/>
            <person name="Ichikawa N."/>
            <person name="Kimura A."/>
            <person name="Yamazoe A."/>
            <person name="Fujita N."/>
        </authorList>
    </citation>
    <scope>NUCLEOTIDE SEQUENCE [LARGE SCALE GENOMIC DNA]</scope>
    <source>
        <strain evidence="1 2">NBRC 15100</strain>
    </source>
</reference>
<protein>
    <submittedName>
        <fullName evidence="1">Peptidase C26 family protein</fullName>
    </submittedName>
</protein>
<accession>A0A0A1W603</accession>
<dbReference type="Gene3D" id="3.40.50.880">
    <property type="match status" value="1"/>
</dbReference>
<organism evidence="1 2">
    <name type="scientific">Sphingomonas parapaucimobilis NBRC 15100</name>
    <dbReference type="NCBI Taxonomy" id="1219049"/>
    <lineage>
        <taxon>Bacteria</taxon>
        <taxon>Pseudomonadati</taxon>
        <taxon>Pseudomonadota</taxon>
        <taxon>Alphaproteobacteria</taxon>
        <taxon>Sphingomonadales</taxon>
        <taxon>Sphingomonadaceae</taxon>
        <taxon>Sphingomonas</taxon>
    </lineage>
</organism>
<evidence type="ECO:0000313" key="1">
    <source>
        <dbReference type="EMBL" id="GAM00617.1"/>
    </source>
</evidence>
<dbReference type="InterPro" id="IPR044668">
    <property type="entry name" value="PuuD-like"/>
</dbReference>
<dbReference type="PROSITE" id="PS51273">
    <property type="entry name" value="GATASE_TYPE_1"/>
    <property type="match status" value="1"/>
</dbReference>
<proteinExistence type="predicted"/>
<dbReference type="PANTHER" id="PTHR43235">
    <property type="entry name" value="GLUTAMINE AMIDOTRANSFERASE PB2B2.05-RELATED"/>
    <property type="match status" value="1"/>
</dbReference>
<dbReference type="Proteomes" id="UP000032305">
    <property type="component" value="Unassembled WGS sequence"/>
</dbReference>
<dbReference type="eggNOG" id="COG2071">
    <property type="taxonomic scope" value="Bacteria"/>
</dbReference>
<dbReference type="GO" id="GO:0005829">
    <property type="term" value="C:cytosol"/>
    <property type="evidence" value="ECO:0007669"/>
    <property type="project" value="TreeGrafter"/>
</dbReference>
<name>A0A0A1W603_9SPHN</name>
<gene>
    <name evidence="1" type="ORF">SP5_035_00160</name>
</gene>
<sequence>MKQGRKPVIGLMCGNEVSNRPIQAVATRFIDPLVQLCGASVLIVPAVPEAVDTALMADMLDGLLLTGGRSHVAPAQYGDCAELAPQACDPQRDSVALALAGRMIERGKTVFGICRGMQEINVLFGGSLTCLGGLPRHHRGSWEGDYDMLFGHHHPVDLMPGGALAGRSGHRRVEVNSVHQQGVDRLGYGLVVEARDAEDGLIEAFRAPGCGADVLAVQWHPEWDIATCGVARGFFTMLGESVRGHA</sequence>
<dbReference type="Pfam" id="PF07722">
    <property type="entry name" value="Peptidase_C26"/>
    <property type="match status" value="1"/>
</dbReference>
<dbReference type="CDD" id="cd01745">
    <property type="entry name" value="GATase1_2"/>
    <property type="match status" value="1"/>
</dbReference>
<dbReference type="RefSeq" id="WP_174435516.1">
    <property type="nucleotide sequence ID" value="NZ_BBPI01000035.1"/>
</dbReference>
<dbReference type="InterPro" id="IPR011697">
    <property type="entry name" value="Peptidase_C26"/>
</dbReference>